<feature type="chain" id="PRO_5013122387" description="Curlin associated repeat-containing protein" evidence="1">
    <location>
        <begin position="25"/>
        <end position="152"/>
    </location>
</feature>
<evidence type="ECO:0000313" key="3">
    <source>
        <dbReference type="Proteomes" id="UP000198412"/>
    </source>
</evidence>
<name>A0A238ZLU9_9FLAO</name>
<accession>A0A238ZLU9</accession>
<dbReference type="RefSeq" id="WP_089379668.1">
    <property type="nucleotide sequence ID" value="NZ_FZNX01000007.1"/>
</dbReference>
<keyword evidence="1" id="KW-0732">Signal</keyword>
<gene>
    <name evidence="2" type="ORF">SAMN04488111_3424</name>
</gene>
<dbReference type="OrthoDB" id="1190088at2"/>
<dbReference type="AlphaFoldDB" id="A0A238ZLU9"/>
<protein>
    <recommendedName>
        <fullName evidence="4">Curlin associated repeat-containing protein</fullName>
    </recommendedName>
</protein>
<evidence type="ECO:0008006" key="4">
    <source>
        <dbReference type="Google" id="ProtNLM"/>
    </source>
</evidence>
<organism evidence="2 3">
    <name type="scientific">Lutibacter flavus</name>
    <dbReference type="NCBI Taxonomy" id="691689"/>
    <lineage>
        <taxon>Bacteria</taxon>
        <taxon>Pseudomonadati</taxon>
        <taxon>Bacteroidota</taxon>
        <taxon>Flavobacteriia</taxon>
        <taxon>Flavobacteriales</taxon>
        <taxon>Flavobacteriaceae</taxon>
        <taxon>Lutibacter</taxon>
    </lineage>
</organism>
<dbReference type="EMBL" id="FZNX01000007">
    <property type="protein sequence ID" value="SNR84337.1"/>
    <property type="molecule type" value="Genomic_DNA"/>
</dbReference>
<evidence type="ECO:0000256" key="1">
    <source>
        <dbReference type="SAM" id="SignalP"/>
    </source>
</evidence>
<keyword evidence="3" id="KW-1185">Reference proteome</keyword>
<proteinExistence type="predicted"/>
<feature type="signal peptide" evidence="1">
    <location>
        <begin position="1"/>
        <end position="24"/>
    </location>
</feature>
<evidence type="ECO:0000313" key="2">
    <source>
        <dbReference type="EMBL" id="SNR84337.1"/>
    </source>
</evidence>
<dbReference type="Proteomes" id="UP000198412">
    <property type="component" value="Unassembled WGS sequence"/>
</dbReference>
<sequence>MKKTFKIFLVFTLLVSVISYTSNAQQTDENTYIINQYFQKINTDNGKIAKGDLFNQQNINSKSNYNSEVAILQTGNYNSVNVKANPKKLDISQIGNSNNYEFITYYNSNKLNFEAQQIGNNNQLQVFGQNSIINNMKIVQFSNNKTITITNF</sequence>
<reference evidence="3" key="1">
    <citation type="submission" date="2017-06" db="EMBL/GenBank/DDBJ databases">
        <authorList>
            <person name="Varghese N."/>
            <person name="Submissions S."/>
        </authorList>
    </citation>
    <scope>NUCLEOTIDE SEQUENCE [LARGE SCALE GENOMIC DNA]</scope>
    <source>
        <strain evidence="3">DSM 27993</strain>
    </source>
</reference>